<dbReference type="Pfam" id="PF06413">
    <property type="entry name" value="Neugrin"/>
    <property type="match status" value="1"/>
</dbReference>
<evidence type="ECO:0000256" key="4">
    <source>
        <dbReference type="ARBA" id="ARBA00013566"/>
    </source>
</evidence>
<evidence type="ECO:0000313" key="7">
    <source>
        <dbReference type="EMBL" id="EKG10978.1"/>
    </source>
</evidence>
<organism evidence="7 8">
    <name type="scientific">Macrophomina phaseolina (strain MS6)</name>
    <name type="common">Charcoal rot fungus</name>
    <dbReference type="NCBI Taxonomy" id="1126212"/>
    <lineage>
        <taxon>Eukaryota</taxon>
        <taxon>Fungi</taxon>
        <taxon>Dikarya</taxon>
        <taxon>Ascomycota</taxon>
        <taxon>Pezizomycotina</taxon>
        <taxon>Dothideomycetes</taxon>
        <taxon>Dothideomycetes incertae sedis</taxon>
        <taxon>Botryosphaeriales</taxon>
        <taxon>Botryosphaeriaceae</taxon>
        <taxon>Macrophomina</taxon>
    </lineage>
</organism>
<evidence type="ECO:0000256" key="2">
    <source>
        <dbReference type="ARBA" id="ARBA00004173"/>
    </source>
</evidence>
<dbReference type="EMBL" id="AHHD01000500">
    <property type="protein sequence ID" value="EKG10978.1"/>
    <property type="molecule type" value="Genomic_DNA"/>
</dbReference>
<dbReference type="InParanoid" id="K2R963"/>
<feature type="compositionally biased region" description="Basic and acidic residues" evidence="6">
    <location>
        <begin position="103"/>
        <end position="126"/>
    </location>
</feature>
<dbReference type="AlphaFoldDB" id="K2R963"/>
<dbReference type="GO" id="GO:0005634">
    <property type="term" value="C:nucleus"/>
    <property type="evidence" value="ECO:0007669"/>
    <property type="project" value="TreeGrafter"/>
</dbReference>
<comment type="subcellular location">
    <subcellularLocation>
        <location evidence="2">Mitochondrion</location>
    </subcellularLocation>
</comment>
<dbReference type="HOGENOM" id="CLU_047598_0_0_1"/>
<comment type="caution">
    <text evidence="7">The sequence shown here is derived from an EMBL/GenBank/DDBJ whole genome shotgun (WGS) entry which is preliminary data.</text>
</comment>
<feature type="region of interest" description="Disordered" evidence="6">
    <location>
        <begin position="73"/>
        <end position="200"/>
    </location>
</feature>
<protein>
    <recommendedName>
        <fullName evidence="4">Required for respiratory growth protein 9, mitochondrial</fullName>
    </recommendedName>
</protein>
<evidence type="ECO:0000256" key="6">
    <source>
        <dbReference type="SAM" id="MobiDB-lite"/>
    </source>
</evidence>
<accession>K2R963</accession>
<evidence type="ECO:0000256" key="3">
    <source>
        <dbReference type="ARBA" id="ARBA00010895"/>
    </source>
</evidence>
<evidence type="ECO:0000256" key="1">
    <source>
        <dbReference type="ARBA" id="ARBA00003548"/>
    </source>
</evidence>
<sequence length="360" mass="40172">MSCPACSHRLLGLLAQIARNYPAALRSHSRRLPNNALRQNRLRALSTRPALRFTGSTRFLDLKNIGGAEENSNAAIKSIPNPEPRVEPAAPANVAEELASSARDADPDPADLRKDIGLTPHEEDVQARLSRLTGGASGTQPPEAKAKKRDQNAALAGPVTKMVAKDVMKMRSKTDQTKADAQRDRGGTTKMDREKKKAPWMVQKEALKEKFGKEGWQPRKKLSPDAMDGIRQLHASDPDTYTTPVLANEFKVSPEAIRRILKSKWRPKEEEAEKRAQRWEKRGEQIWKSQVEKGIKPPKKWRVKGVGSVKGGKDEVPKWKWKPGGRDQGGQKRDRFGEFTRPRGGSTSYGDEGGWDDRIL</sequence>
<dbReference type="OrthoDB" id="5578174at2759"/>
<dbReference type="InterPro" id="IPR010487">
    <property type="entry name" value="NGRN/Rrg9"/>
</dbReference>
<feature type="region of interest" description="Disordered" evidence="6">
    <location>
        <begin position="290"/>
        <end position="360"/>
    </location>
</feature>
<feature type="compositionally biased region" description="Basic and acidic residues" evidence="6">
    <location>
        <begin position="163"/>
        <end position="197"/>
    </location>
</feature>
<dbReference type="GO" id="GO:0005739">
    <property type="term" value="C:mitochondrion"/>
    <property type="evidence" value="ECO:0007669"/>
    <property type="project" value="UniProtKB-SubCell"/>
</dbReference>
<dbReference type="PANTHER" id="PTHR13475:SF3">
    <property type="entry name" value="NEUGRIN"/>
    <property type="match status" value="1"/>
</dbReference>
<keyword evidence="5" id="KW-0809">Transit peptide</keyword>
<dbReference type="VEuPathDB" id="FungiDB:MPH_11981"/>
<dbReference type="STRING" id="1126212.K2R963"/>
<reference evidence="7 8" key="1">
    <citation type="journal article" date="2012" name="BMC Genomics">
        <title>Tools to kill: Genome of one of the most destructive plant pathogenic fungi Macrophomina phaseolina.</title>
        <authorList>
            <person name="Islam M.S."/>
            <person name="Haque M.S."/>
            <person name="Islam M.M."/>
            <person name="Emdad E.M."/>
            <person name="Halim A."/>
            <person name="Hossen Q.M.M."/>
            <person name="Hossain M.Z."/>
            <person name="Ahmed B."/>
            <person name="Rahim S."/>
            <person name="Rahman M.S."/>
            <person name="Alam M.M."/>
            <person name="Hou S."/>
            <person name="Wan X."/>
            <person name="Saito J.A."/>
            <person name="Alam M."/>
        </authorList>
    </citation>
    <scope>NUCLEOTIDE SEQUENCE [LARGE SCALE GENOMIC DNA]</scope>
    <source>
        <strain evidence="7 8">MS6</strain>
    </source>
</reference>
<evidence type="ECO:0000313" key="8">
    <source>
        <dbReference type="Proteomes" id="UP000007129"/>
    </source>
</evidence>
<evidence type="ECO:0000256" key="5">
    <source>
        <dbReference type="ARBA" id="ARBA00022946"/>
    </source>
</evidence>
<dbReference type="PANTHER" id="PTHR13475">
    <property type="entry name" value="NEUGRIN"/>
    <property type="match status" value="1"/>
</dbReference>
<comment type="similarity">
    <text evidence="3">Belongs to the RRG9 family.</text>
</comment>
<feature type="compositionally biased region" description="Basic and acidic residues" evidence="6">
    <location>
        <begin position="329"/>
        <end position="341"/>
    </location>
</feature>
<gene>
    <name evidence="7" type="ORF">MPH_11981</name>
</gene>
<comment type="function">
    <text evidence="1">Required for respiratory activity and maintenance and expression of the mitochondrial genome.</text>
</comment>
<proteinExistence type="inferred from homology"/>
<feature type="compositionally biased region" description="Low complexity" evidence="6">
    <location>
        <begin position="87"/>
        <end position="102"/>
    </location>
</feature>
<dbReference type="eggNOG" id="ENOG502S7IA">
    <property type="taxonomic scope" value="Eukaryota"/>
</dbReference>
<dbReference type="Proteomes" id="UP000007129">
    <property type="component" value="Unassembled WGS sequence"/>
</dbReference>
<name>K2R963_MACPH</name>